<evidence type="ECO:0000313" key="3">
    <source>
        <dbReference type="Proteomes" id="UP000093000"/>
    </source>
</evidence>
<sequence length="286" mass="31974">MLLEEKSFSKILTTSAYLLLLVLSPIELASLLNSLLYANDFAPYSFMLYDAKPSDTLSRPQLSYRFTFCNPSNIPFSAGGYIDLLELVENNTTKALRVMNQLTTIGLIPPPSGFYPPLSSRFYAHIIRQQLEYGLSLSLSVCLSNDRLSFQLARTGPRQLSTLFYGGYASPYKTSHNIIYCLIFASFPAHLIGTVSHVADNRDGVNHSLTLPPINLYAVLLLKATQILISLAAHRYTSNLYSIYQWHMESAVVIFFSAIPEYHLDDLRSVTSTHPAHSLCFMPSIA</sequence>
<name>A0A1C7NGC4_9FUNG</name>
<dbReference type="EMBL" id="LUGH01000211">
    <property type="protein sequence ID" value="OBZ87606.1"/>
    <property type="molecule type" value="Genomic_DNA"/>
</dbReference>
<evidence type="ECO:0000256" key="1">
    <source>
        <dbReference type="SAM" id="Phobius"/>
    </source>
</evidence>
<dbReference type="AlphaFoldDB" id="A0A1C7NGC4"/>
<feature type="transmembrane region" description="Helical" evidence="1">
    <location>
        <begin position="214"/>
        <end position="233"/>
    </location>
</feature>
<keyword evidence="1" id="KW-0812">Transmembrane</keyword>
<organism evidence="2 3">
    <name type="scientific">Choanephora cucurbitarum</name>
    <dbReference type="NCBI Taxonomy" id="101091"/>
    <lineage>
        <taxon>Eukaryota</taxon>
        <taxon>Fungi</taxon>
        <taxon>Fungi incertae sedis</taxon>
        <taxon>Mucoromycota</taxon>
        <taxon>Mucoromycotina</taxon>
        <taxon>Mucoromycetes</taxon>
        <taxon>Mucorales</taxon>
        <taxon>Mucorineae</taxon>
        <taxon>Choanephoraceae</taxon>
        <taxon>Choanephoroideae</taxon>
        <taxon>Choanephora</taxon>
    </lineage>
</organism>
<feature type="transmembrane region" description="Helical" evidence="1">
    <location>
        <begin position="178"/>
        <end position="199"/>
    </location>
</feature>
<protein>
    <submittedName>
        <fullName evidence="2">Uncharacterized protein</fullName>
    </submittedName>
</protein>
<keyword evidence="1" id="KW-0472">Membrane</keyword>
<feature type="transmembrane region" description="Helical" evidence="1">
    <location>
        <begin position="16"/>
        <end position="38"/>
    </location>
</feature>
<accession>A0A1C7NGC4</accession>
<proteinExistence type="predicted"/>
<keyword evidence="3" id="KW-1185">Reference proteome</keyword>
<dbReference type="STRING" id="101091.A0A1C7NGC4"/>
<keyword evidence="1" id="KW-1133">Transmembrane helix</keyword>
<dbReference type="Proteomes" id="UP000093000">
    <property type="component" value="Unassembled WGS sequence"/>
</dbReference>
<evidence type="ECO:0000313" key="2">
    <source>
        <dbReference type="EMBL" id="OBZ87606.1"/>
    </source>
</evidence>
<reference evidence="2 3" key="1">
    <citation type="submission" date="2016-03" db="EMBL/GenBank/DDBJ databases">
        <title>Choanephora cucurbitarum.</title>
        <authorList>
            <person name="Min B."/>
            <person name="Park H."/>
            <person name="Park J.-H."/>
            <person name="Shin H.-D."/>
            <person name="Choi I.-G."/>
        </authorList>
    </citation>
    <scope>NUCLEOTIDE SEQUENCE [LARGE SCALE GENOMIC DNA]</scope>
    <source>
        <strain evidence="2 3">KUS-F28377</strain>
    </source>
</reference>
<comment type="caution">
    <text evidence="2">The sequence shown here is derived from an EMBL/GenBank/DDBJ whole genome shotgun (WGS) entry which is preliminary data.</text>
</comment>
<dbReference type="InParanoid" id="A0A1C7NGC4"/>
<gene>
    <name evidence="2" type="ORF">A0J61_04344</name>
</gene>